<proteinExistence type="predicted"/>
<dbReference type="AlphaFoldDB" id="A0ABD2MH71"/>
<organism evidence="1 2">
    <name type="scientific">Cryptolaemus montrouzieri</name>
    <dbReference type="NCBI Taxonomy" id="559131"/>
    <lineage>
        <taxon>Eukaryota</taxon>
        <taxon>Metazoa</taxon>
        <taxon>Ecdysozoa</taxon>
        <taxon>Arthropoda</taxon>
        <taxon>Hexapoda</taxon>
        <taxon>Insecta</taxon>
        <taxon>Pterygota</taxon>
        <taxon>Neoptera</taxon>
        <taxon>Endopterygota</taxon>
        <taxon>Coleoptera</taxon>
        <taxon>Polyphaga</taxon>
        <taxon>Cucujiformia</taxon>
        <taxon>Coccinelloidea</taxon>
        <taxon>Coccinellidae</taxon>
        <taxon>Scymninae</taxon>
        <taxon>Scymnini</taxon>
        <taxon>Cryptolaemus</taxon>
    </lineage>
</organism>
<dbReference type="Proteomes" id="UP001516400">
    <property type="component" value="Unassembled WGS sequence"/>
</dbReference>
<name>A0ABD2MH71_9CUCU</name>
<gene>
    <name evidence="1" type="ORF">HHI36_009903</name>
</gene>
<evidence type="ECO:0000313" key="1">
    <source>
        <dbReference type="EMBL" id="KAL3265700.1"/>
    </source>
</evidence>
<comment type="caution">
    <text evidence="1">The sequence shown here is derived from an EMBL/GenBank/DDBJ whole genome shotgun (WGS) entry which is preliminary data.</text>
</comment>
<dbReference type="EMBL" id="JABFTP020000001">
    <property type="protein sequence ID" value="KAL3265700.1"/>
    <property type="molecule type" value="Genomic_DNA"/>
</dbReference>
<reference evidence="1 2" key="1">
    <citation type="journal article" date="2021" name="BMC Biol.">
        <title>Horizontally acquired antibacterial genes associated with adaptive radiation of ladybird beetles.</title>
        <authorList>
            <person name="Li H.S."/>
            <person name="Tang X.F."/>
            <person name="Huang Y.H."/>
            <person name="Xu Z.Y."/>
            <person name="Chen M.L."/>
            <person name="Du X.Y."/>
            <person name="Qiu B.Y."/>
            <person name="Chen P.T."/>
            <person name="Zhang W."/>
            <person name="Slipinski A."/>
            <person name="Escalona H.E."/>
            <person name="Waterhouse R.M."/>
            <person name="Zwick A."/>
            <person name="Pang H."/>
        </authorList>
    </citation>
    <scope>NUCLEOTIDE SEQUENCE [LARGE SCALE GENOMIC DNA]</scope>
    <source>
        <strain evidence="1">SYSU2018</strain>
    </source>
</reference>
<accession>A0ABD2MH71</accession>
<protein>
    <submittedName>
        <fullName evidence="1">Uncharacterized protein</fullName>
    </submittedName>
</protein>
<sequence length="318" mass="35410">MSKDREQPDEENQDIEKMNQKLMKQLRQAGEKVCIVALSVLASVNAGYSSSYGEGHDEGGYQHSGYGGGGYEGHDSGHHIHHTVEIDKPVPVPVYQHVGVPIPHAVPVPVPKPVAIPVPQPYPVHIHVPQPVAVPVIKTITIPVEKPVPYKVEKEVAFHVEKPVPVKVEKHVQIPIPKPVPVKVPVYKDKLLSTIRFCVVGSARFLRYCSHVAAARRNLGKQATRDLDFGNLKKGVDHWLCETCCVEDMDEGDPTMKSGKRPCKLTFEDIMNKHNKIDAKFNKLLDKLDRPAAENKLLKTELGECKQQMAILDEKLKI</sequence>
<keyword evidence="2" id="KW-1185">Reference proteome</keyword>
<evidence type="ECO:0000313" key="2">
    <source>
        <dbReference type="Proteomes" id="UP001516400"/>
    </source>
</evidence>